<evidence type="ECO:0000259" key="1">
    <source>
        <dbReference type="PROSITE" id="PS50181"/>
    </source>
</evidence>
<dbReference type="Gene3D" id="3.80.10.10">
    <property type="entry name" value="Ribonuclease Inhibitor"/>
    <property type="match status" value="1"/>
</dbReference>
<dbReference type="Proteomes" id="UP001419268">
    <property type="component" value="Unassembled WGS sequence"/>
</dbReference>
<protein>
    <recommendedName>
        <fullName evidence="1">F-box domain-containing protein</fullName>
    </recommendedName>
</protein>
<dbReference type="EMBL" id="JBBNAG010000005">
    <property type="protein sequence ID" value="KAK9133478.1"/>
    <property type="molecule type" value="Genomic_DNA"/>
</dbReference>
<gene>
    <name evidence="2" type="ORF">Scep_013006</name>
</gene>
<comment type="caution">
    <text evidence="2">The sequence shown here is derived from an EMBL/GenBank/DDBJ whole genome shotgun (WGS) entry which is preliminary data.</text>
</comment>
<name>A0AAP0P779_9MAGN</name>
<keyword evidence="3" id="KW-1185">Reference proteome</keyword>
<dbReference type="Pfam" id="PF00646">
    <property type="entry name" value="F-box"/>
    <property type="match status" value="1"/>
</dbReference>
<feature type="domain" description="F-box" evidence="1">
    <location>
        <begin position="1"/>
        <end position="36"/>
    </location>
</feature>
<dbReference type="InterPro" id="IPR053772">
    <property type="entry name" value="At1g61320/At1g61330-like"/>
</dbReference>
<dbReference type="PANTHER" id="PTHR34145">
    <property type="entry name" value="OS02G0105600 PROTEIN"/>
    <property type="match status" value="1"/>
</dbReference>
<dbReference type="InterPro" id="IPR001810">
    <property type="entry name" value="F-box_dom"/>
</dbReference>
<evidence type="ECO:0000313" key="2">
    <source>
        <dbReference type="EMBL" id="KAK9133478.1"/>
    </source>
</evidence>
<sequence length="512" mass="59393">MEFTDLPEHIFIIIVSLLPLVDAVRLCSLCKQWLDLWVHCRAIELNRSWFTNQARAYCRTMGTRRYFAGYVRQMLPRFLEPEIDYFILRLHFESNNSKDQSFLDRVLVFAAEKKVKDLYLDFFTEETLHMFHHCSLRTAESHPSVLNITETLNQVTSLRVLRLTCCGLKDFNFGHEKTFMLLTSLYITGMFVTRDIVANIGFSSPNLEEVSLVDCRMDDYHLPFNATWSKLRRLIVRGGPSLVGLELSAPNIQYLEMAVFVWDLHLGNMKNLAEVVFNLKNRTGHCYWDIDLIDVLDGLRWMKMLTLTHGFLEALPYNGEHVQLQYLLSNLQVPFADPSYDELPMILGNLEHFRANTTLEGPALSGAFCIIRSSPKIKSIWIQASYGNDIGQGSMAQLPLYRRQLQQTFKPPRHPFSALEELKLEGYIGSHEQVNFVEFFLRYSPSLQKVFMIFPNTTEIVNDAVATLIKWTMTEIKKLERYVLSPDVEIVFQTNHVEMRAPLRALNINYSF</sequence>
<dbReference type="AlphaFoldDB" id="A0AAP0P779"/>
<dbReference type="InterPro" id="IPR055357">
    <property type="entry name" value="LRR_At1g61320_AtMIF1"/>
</dbReference>
<dbReference type="SUPFAM" id="SSF81383">
    <property type="entry name" value="F-box domain"/>
    <property type="match status" value="1"/>
</dbReference>
<evidence type="ECO:0000313" key="3">
    <source>
        <dbReference type="Proteomes" id="UP001419268"/>
    </source>
</evidence>
<dbReference type="PROSITE" id="PS50181">
    <property type="entry name" value="FBOX"/>
    <property type="match status" value="1"/>
</dbReference>
<reference evidence="2 3" key="1">
    <citation type="submission" date="2024-01" db="EMBL/GenBank/DDBJ databases">
        <title>Genome assemblies of Stephania.</title>
        <authorList>
            <person name="Yang L."/>
        </authorList>
    </citation>
    <scope>NUCLEOTIDE SEQUENCE [LARGE SCALE GENOMIC DNA]</scope>
    <source>
        <strain evidence="2">JXDWG</strain>
        <tissue evidence="2">Leaf</tissue>
    </source>
</reference>
<proteinExistence type="predicted"/>
<dbReference type="Pfam" id="PF23622">
    <property type="entry name" value="LRR_At1g61320_AtMIF1"/>
    <property type="match status" value="1"/>
</dbReference>
<dbReference type="SUPFAM" id="SSF52047">
    <property type="entry name" value="RNI-like"/>
    <property type="match status" value="1"/>
</dbReference>
<dbReference type="InterPro" id="IPR032675">
    <property type="entry name" value="LRR_dom_sf"/>
</dbReference>
<accession>A0AAP0P779</accession>
<dbReference type="InterPro" id="IPR036047">
    <property type="entry name" value="F-box-like_dom_sf"/>
</dbReference>
<organism evidence="2 3">
    <name type="scientific">Stephania cephalantha</name>
    <dbReference type="NCBI Taxonomy" id="152367"/>
    <lineage>
        <taxon>Eukaryota</taxon>
        <taxon>Viridiplantae</taxon>
        <taxon>Streptophyta</taxon>
        <taxon>Embryophyta</taxon>
        <taxon>Tracheophyta</taxon>
        <taxon>Spermatophyta</taxon>
        <taxon>Magnoliopsida</taxon>
        <taxon>Ranunculales</taxon>
        <taxon>Menispermaceae</taxon>
        <taxon>Menispermoideae</taxon>
        <taxon>Cissampelideae</taxon>
        <taxon>Stephania</taxon>
    </lineage>
</organism>
<dbReference type="PANTHER" id="PTHR34145:SF68">
    <property type="entry name" value="FBD DOMAIN-CONTAINING PROTEIN"/>
    <property type="match status" value="1"/>
</dbReference>